<evidence type="ECO:0008006" key="3">
    <source>
        <dbReference type="Google" id="ProtNLM"/>
    </source>
</evidence>
<reference evidence="2" key="1">
    <citation type="journal article" date="2019" name="Int. J. Syst. Evol. Microbiol.">
        <title>The Global Catalogue of Microorganisms (GCM) 10K type strain sequencing project: providing services to taxonomists for standard genome sequencing and annotation.</title>
        <authorList>
            <consortium name="The Broad Institute Genomics Platform"/>
            <consortium name="The Broad Institute Genome Sequencing Center for Infectious Disease"/>
            <person name="Wu L."/>
            <person name="Ma J."/>
        </authorList>
    </citation>
    <scope>NUCLEOTIDE SEQUENCE [LARGE SCALE GENOMIC DNA]</scope>
    <source>
        <strain evidence="2">CCUG 62952</strain>
    </source>
</reference>
<evidence type="ECO:0000313" key="2">
    <source>
        <dbReference type="Proteomes" id="UP001596978"/>
    </source>
</evidence>
<gene>
    <name evidence="1" type="ORF">ACFQ1M_18005</name>
</gene>
<dbReference type="Proteomes" id="UP001596978">
    <property type="component" value="Unassembled WGS sequence"/>
</dbReference>
<dbReference type="SUPFAM" id="SSF53756">
    <property type="entry name" value="UDP-Glycosyltransferase/glycogen phosphorylase"/>
    <property type="match status" value="1"/>
</dbReference>
<dbReference type="RefSeq" id="WP_386411147.1">
    <property type="nucleotide sequence ID" value="NZ_JBHTJH010000025.1"/>
</dbReference>
<name>A0ABW3D3H7_9FLAO</name>
<organism evidence="1 2">
    <name type="scientific">Sungkyunkwania multivorans</name>
    <dbReference type="NCBI Taxonomy" id="1173618"/>
    <lineage>
        <taxon>Bacteria</taxon>
        <taxon>Pseudomonadati</taxon>
        <taxon>Bacteroidota</taxon>
        <taxon>Flavobacteriia</taxon>
        <taxon>Flavobacteriales</taxon>
        <taxon>Flavobacteriaceae</taxon>
        <taxon>Sungkyunkwania</taxon>
    </lineage>
</organism>
<sequence length="468" mass="54348">MSSFPMTNAKKVLFLIPDGVGIRNYLYSDVIKHIKENASIVFWSPLAEEAFKEVYELHDIDVEYQQIKLPVENAITRLCREAATYARLNHYAKKMSNPTILVVWRRPKNNKKLWLLYIMAEVLGKWASKKYQRILKLERMAQRHWSNAVISNYKGKLKAVAPHSIFITHQRVAGLNPISLAAKELDIPTTTAIYSWDNLPKARLSVKTDHYLVWSNWMKDEMHTYYPEIPENNIKLVGTPQFDFYAQNERLRSKEEFASKYGLDAQKKWICFSGDDVRTSPYDPDYLRDIANALSRMSDSDRPQLIFRRCPADFSDRYDTVLAQYPELIVAIDPLWNSKANNWGGFFPKLADIDLQVNLAFHCEAVINLGSTMAHDFTNFGKPCLYINYDQPHAKNWSVDTIYKYQHFRTMEGLQAVGWLNGKDEIVDKLQQLMENPDTIGPDKELWMKKVVRHPLKESSKLIAQTLL</sequence>
<accession>A0ABW3D3H7</accession>
<dbReference type="EMBL" id="JBHTJH010000025">
    <property type="protein sequence ID" value="MFD0864114.1"/>
    <property type="molecule type" value="Genomic_DNA"/>
</dbReference>
<proteinExistence type="predicted"/>
<evidence type="ECO:0000313" key="1">
    <source>
        <dbReference type="EMBL" id="MFD0864114.1"/>
    </source>
</evidence>
<comment type="caution">
    <text evidence="1">The sequence shown here is derived from an EMBL/GenBank/DDBJ whole genome shotgun (WGS) entry which is preliminary data.</text>
</comment>
<keyword evidence="2" id="KW-1185">Reference proteome</keyword>
<protein>
    <recommendedName>
        <fullName evidence="3">UDP-glycosyltransferase</fullName>
    </recommendedName>
</protein>